<organism evidence="4 5">
    <name type="scientific">Malus domestica</name>
    <name type="common">Apple</name>
    <name type="synonym">Pyrus malus</name>
    <dbReference type="NCBI Taxonomy" id="3750"/>
    <lineage>
        <taxon>Eukaryota</taxon>
        <taxon>Viridiplantae</taxon>
        <taxon>Streptophyta</taxon>
        <taxon>Embryophyta</taxon>
        <taxon>Tracheophyta</taxon>
        <taxon>Spermatophyta</taxon>
        <taxon>Magnoliopsida</taxon>
        <taxon>eudicotyledons</taxon>
        <taxon>Gunneridae</taxon>
        <taxon>Pentapetalae</taxon>
        <taxon>rosids</taxon>
        <taxon>fabids</taxon>
        <taxon>Rosales</taxon>
        <taxon>Rosaceae</taxon>
        <taxon>Amygdaloideae</taxon>
        <taxon>Maleae</taxon>
        <taxon>Malus</taxon>
    </lineage>
</organism>
<keyword evidence="5" id="KW-1185">Reference proteome</keyword>
<dbReference type="Proteomes" id="UP000290289">
    <property type="component" value="Chromosome 3"/>
</dbReference>
<dbReference type="EMBL" id="RDQH01000329">
    <property type="protein sequence ID" value="RXI03047.1"/>
    <property type="molecule type" value="Genomic_DNA"/>
</dbReference>
<feature type="domain" description="SPARK" evidence="2">
    <location>
        <begin position="197"/>
        <end position="348"/>
    </location>
</feature>
<feature type="region of interest" description="Disordered" evidence="1">
    <location>
        <begin position="585"/>
        <end position="611"/>
    </location>
</feature>
<sequence length="611" mass="65929">MGELVLGKWFVKWKSTKGQKVETAVVHYIHHPKSTKAVLLNTHTPPRLTTPPPFQLSSAQIPGVQIDQFSDPSFRKPCLPKLHDPEPGNPFNFSLKPCSIASMSTGLYVTAGSLCCQLLLFFIWLSSFQDVVAVQTVFDPSHASSVAELGLANPPTTGFFNPIEISPAVIPNYPNPADEPSQPMYPNFPTRYEPVLTGKCPVNFSTISSVIEKTATDCFQPLAAILGNVMCCPQFSSLIRIFQGLYSFNSDKLVLQNSVANDCFKDIISILASRGANSSVPTLCSINSSNLTGGSCPVKDINAFEKTVNTSSLVEACTTVDPLKECCRPICQHAIADAALRISGKQLMMNENKNLVGGLNYTDTLSDCKGVVFSYLSRKLSSDAANTAFRILSACKVNKVCPLEFKQPSEVVKSCRNVAAPSPSCCSSLNTYISGIQKQMLITNRQAIICASVFGSMLRKGGVMENVYELCDIDLKDFSIQGCLLRSLPADAIIDNTTGFSFSCDLSDNTAAPWPSSSSDSSLSFCAPEMSLPALPTSETFKNPGKMSNTVKQCVDDAGCRGGELEFMEELRTLKDSARHQAALASTCSGGDVRQTSTGESGDPFETQSNR</sequence>
<reference evidence="4 5" key="1">
    <citation type="submission" date="2018-10" db="EMBL/GenBank/DDBJ databases">
        <title>A high-quality apple genome assembly.</title>
        <authorList>
            <person name="Hu J."/>
        </authorList>
    </citation>
    <scope>NUCLEOTIDE SEQUENCE [LARGE SCALE GENOMIC DNA]</scope>
    <source>
        <strain evidence="5">cv. HFTH1</strain>
        <tissue evidence="4">Young leaf</tissue>
    </source>
</reference>
<dbReference type="AlphaFoldDB" id="A0A498K6S5"/>
<proteinExistence type="predicted"/>
<evidence type="ECO:0000259" key="2">
    <source>
        <dbReference type="Pfam" id="PF19160"/>
    </source>
</evidence>
<feature type="domain" description="At1g61900-like C-terminal" evidence="3">
    <location>
        <begin position="399"/>
        <end position="472"/>
    </location>
</feature>
<evidence type="ECO:0000313" key="5">
    <source>
        <dbReference type="Proteomes" id="UP000290289"/>
    </source>
</evidence>
<evidence type="ECO:0000256" key="1">
    <source>
        <dbReference type="SAM" id="MobiDB-lite"/>
    </source>
</evidence>
<comment type="caution">
    <text evidence="4">The sequence shown here is derived from an EMBL/GenBank/DDBJ whole genome shotgun (WGS) entry which is preliminary data.</text>
</comment>
<dbReference type="PANTHER" id="PTHR33831:SF4">
    <property type="entry name" value="GPI-ANCHORED PROTEIN"/>
    <property type="match status" value="1"/>
</dbReference>
<dbReference type="GO" id="GO:0005886">
    <property type="term" value="C:plasma membrane"/>
    <property type="evidence" value="ECO:0007669"/>
    <property type="project" value="TreeGrafter"/>
</dbReference>
<dbReference type="PANTHER" id="PTHR33831">
    <property type="entry name" value="GPI-ANCHORED PROTEIN"/>
    <property type="match status" value="1"/>
</dbReference>
<name>A0A498K6S5_MALDO</name>
<dbReference type="InterPro" id="IPR040336">
    <property type="entry name" value="At1g61900-like"/>
</dbReference>
<dbReference type="Pfam" id="PF19160">
    <property type="entry name" value="SPARK"/>
    <property type="match status" value="1"/>
</dbReference>
<gene>
    <name evidence="4" type="ORF">DVH24_003125</name>
</gene>
<dbReference type="InterPro" id="IPR043891">
    <property type="entry name" value="SPARK"/>
</dbReference>
<dbReference type="Pfam" id="PF26584">
    <property type="entry name" value="At1g61900"/>
    <property type="match status" value="1"/>
</dbReference>
<evidence type="ECO:0000259" key="3">
    <source>
        <dbReference type="Pfam" id="PF26584"/>
    </source>
</evidence>
<accession>A0A498K6S5</accession>
<evidence type="ECO:0000313" key="4">
    <source>
        <dbReference type="EMBL" id="RXI03047.1"/>
    </source>
</evidence>
<protein>
    <submittedName>
        <fullName evidence="4">Uncharacterized protein</fullName>
    </submittedName>
</protein>
<dbReference type="InterPro" id="IPR059003">
    <property type="entry name" value="At1g61900_C"/>
</dbReference>